<keyword evidence="2" id="KW-0815">Transposition</keyword>
<dbReference type="NCBIfam" id="NF033592">
    <property type="entry name" value="transpos_IS4_1"/>
    <property type="match status" value="1"/>
</dbReference>
<dbReference type="PANTHER" id="PTHR33258">
    <property type="entry name" value="TRANSPOSASE INSL FOR INSERTION SEQUENCE ELEMENT IS186A-RELATED"/>
    <property type="match status" value="1"/>
</dbReference>
<keyword evidence="7" id="KW-1185">Reference proteome</keyword>
<proteinExistence type="inferred from homology"/>
<feature type="domain" description="Transposase IS4-like" evidence="5">
    <location>
        <begin position="120"/>
        <end position="345"/>
    </location>
</feature>
<evidence type="ECO:0000256" key="1">
    <source>
        <dbReference type="ARBA" id="ARBA00010075"/>
    </source>
</evidence>
<dbReference type="SUPFAM" id="SSF53098">
    <property type="entry name" value="Ribonuclease H-like"/>
    <property type="match status" value="1"/>
</dbReference>
<accession>A0ABY9XM90</accession>
<organism evidence="6 7">
    <name type="scientific">Xenorhabdus griffiniae</name>
    <dbReference type="NCBI Taxonomy" id="351672"/>
    <lineage>
        <taxon>Bacteria</taxon>
        <taxon>Pseudomonadati</taxon>
        <taxon>Pseudomonadota</taxon>
        <taxon>Gammaproteobacteria</taxon>
        <taxon>Enterobacterales</taxon>
        <taxon>Morganellaceae</taxon>
        <taxon>Xenorhabdus</taxon>
    </lineage>
</organism>
<comment type="similarity">
    <text evidence="1">Belongs to the transposase 11 family.</text>
</comment>
<dbReference type="Pfam" id="PF01609">
    <property type="entry name" value="DDE_Tnp_1"/>
    <property type="match status" value="1"/>
</dbReference>
<dbReference type="PANTHER" id="PTHR33258:SF1">
    <property type="entry name" value="TRANSPOSASE INSL FOR INSERTION SEQUENCE ELEMENT IS186A-RELATED"/>
    <property type="match status" value="1"/>
</dbReference>
<dbReference type="InterPro" id="IPR047952">
    <property type="entry name" value="Transpos_IS4"/>
</dbReference>
<evidence type="ECO:0000256" key="4">
    <source>
        <dbReference type="ARBA" id="ARBA00023172"/>
    </source>
</evidence>
<evidence type="ECO:0000259" key="5">
    <source>
        <dbReference type="Pfam" id="PF01609"/>
    </source>
</evidence>
<dbReference type="EMBL" id="CP133647">
    <property type="protein sequence ID" value="WNH03749.1"/>
    <property type="molecule type" value="Genomic_DNA"/>
</dbReference>
<evidence type="ECO:0000256" key="3">
    <source>
        <dbReference type="ARBA" id="ARBA00023125"/>
    </source>
</evidence>
<keyword evidence="4" id="KW-0233">DNA recombination</keyword>
<sequence>MRSIHEKQQIEYVTQFFSDVSLQKIAFGCGFTQRIRNIEPRTLLLSLITALSTDKITSIAQLHQKFNGLCPEIRQQVSYRPFYNQLRKPAFEEFVKIIVRFVMAQWVEKHVAIPKKLAQFQNVILQDGRSFKVHPALAEVFPSRFKTTSAAIECHMTMSLLSQTPTGMAVTADTASEHAHLPAPATLRGQLLLADAGYPAFDYFEQLSHFGAAFIVRGSQSLNSQIITAHTGQGKPLRKLAGKTLKEVTRRTNRSEVLDLCCRRKGYEFRIIRRWFAEKKRFCIWLTNLPPEEFTANDIMDIYRCRWQVELLFKELKSHTNWHGFTTRKASLVTGLVWSSLLALLVRRTMARRLFPDASLLKAAKNTDMWLRPIIENLIQRAWSETGFLLEKAREYLCRNAFKTPQRKSCKNKTLEACFERLNS</sequence>
<name>A0ABY9XM90_9GAMM</name>
<protein>
    <submittedName>
        <fullName evidence="6">IS4 family transposase</fullName>
    </submittedName>
</protein>
<reference evidence="6 7" key="1">
    <citation type="journal article" date="2023" name="Access Microbiol">
        <title>The genome of a steinernematid-associated Pseudomonas piscis bacterium encodes the biosynthesis of insect toxins.</title>
        <authorList>
            <person name="Awori R.M."/>
            <person name="Hendre P."/>
            <person name="Amugune N.O."/>
        </authorList>
    </citation>
    <scope>NUCLEOTIDE SEQUENCE [LARGE SCALE GENOMIC DNA]</scope>
    <source>
        <strain evidence="6 7">97</strain>
    </source>
</reference>
<evidence type="ECO:0000256" key="2">
    <source>
        <dbReference type="ARBA" id="ARBA00022578"/>
    </source>
</evidence>
<keyword evidence="3" id="KW-0238">DNA-binding</keyword>
<evidence type="ECO:0000313" key="7">
    <source>
        <dbReference type="Proteomes" id="UP001300348"/>
    </source>
</evidence>
<gene>
    <name evidence="6" type="ORF">QL112_008785</name>
</gene>
<dbReference type="Gene3D" id="3.90.350.10">
    <property type="entry name" value="Transposase Inhibitor Protein From Tn5, Chain A, domain 1"/>
    <property type="match status" value="1"/>
</dbReference>
<dbReference type="InterPro" id="IPR012337">
    <property type="entry name" value="RNaseH-like_sf"/>
</dbReference>
<dbReference type="Proteomes" id="UP001300348">
    <property type="component" value="Chromosome"/>
</dbReference>
<dbReference type="InterPro" id="IPR002559">
    <property type="entry name" value="Transposase_11"/>
</dbReference>
<evidence type="ECO:0000313" key="6">
    <source>
        <dbReference type="EMBL" id="WNH03749.1"/>
    </source>
</evidence>